<proteinExistence type="predicted"/>
<keyword evidence="1" id="KW-0732">Signal</keyword>
<dbReference type="AlphaFoldDB" id="A0A7X9P3V0"/>
<comment type="caution">
    <text evidence="3">The sequence shown here is derived from an EMBL/GenBank/DDBJ whole genome shotgun (WGS) entry which is preliminary data.</text>
</comment>
<sequence>MNKTLYVTLTGLFCLVTVVLKAQTTLNVSGATVSNNSNSITTSIGQVFVQMDENDDYSISEGVLQPYEVFEIEIPTSNLDWVNELEMNVFPNPVTHYLTLKTTSPKLLSASLHTAQGQELTKLDQFNYESKLQLENYPTGVYIVQVYHDNTVVKTFKIIKK</sequence>
<evidence type="ECO:0000259" key="2">
    <source>
        <dbReference type="Pfam" id="PF18962"/>
    </source>
</evidence>
<protein>
    <submittedName>
        <fullName evidence="3">T9SS type A sorting domain-containing protein</fullName>
    </submittedName>
</protein>
<feature type="chain" id="PRO_5030883417" evidence="1">
    <location>
        <begin position="23"/>
        <end position="161"/>
    </location>
</feature>
<accession>A0A7X9P3V0</accession>
<dbReference type="Proteomes" id="UP000576082">
    <property type="component" value="Unassembled WGS sequence"/>
</dbReference>
<reference evidence="3 4" key="1">
    <citation type="submission" date="2020-04" db="EMBL/GenBank/DDBJ databases">
        <title>Flammeovirga sp. SR4, a novel species isolated from seawater.</title>
        <authorList>
            <person name="Wang X."/>
        </authorList>
    </citation>
    <scope>NUCLEOTIDE SEQUENCE [LARGE SCALE GENOMIC DNA]</scope>
    <source>
        <strain evidence="3 4">ATCC 23126</strain>
    </source>
</reference>
<evidence type="ECO:0000313" key="4">
    <source>
        <dbReference type="Proteomes" id="UP000576082"/>
    </source>
</evidence>
<dbReference type="Pfam" id="PF18962">
    <property type="entry name" value="Por_Secre_tail"/>
    <property type="match status" value="1"/>
</dbReference>
<dbReference type="RefSeq" id="WP_169656410.1">
    <property type="nucleotide sequence ID" value="NZ_JABANE010000019.1"/>
</dbReference>
<name>A0A7X9P3V0_9BACT</name>
<feature type="domain" description="Secretion system C-terminal sorting" evidence="2">
    <location>
        <begin position="89"/>
        <end position="157"/>
    </location>
</feature>
<dbReference type="EMBL" id="JABANE010000019">
    <property type="protein sequence ID" value="NME68097.1"/>
    <property type="molecule type" value="Genomic_DNA"/>
</dbReference>
<dbReference type="InterPro" id="IPR026444">
    <property type="entry name" value="Secre_tail"/>
</dbReference>
<evidence type="ECO:0000313" key="3">
    <source>
        <dbReference type="EMBL" id="NME68097.1"/>
    </source>
</evidence>
<feature type="signal peptide" evidence="1">
    <location>
        <begin position="1"/>
        <end position="22"/>
    </location>
</feature>
<keyword evidence="4" id="KW-1185">Reference proteome</keyword>
<gene>
    <name evidence="3" type="ORF">HHU12_09005</name>
</gene>
<dbReference type="NCBIfam" id="TIGR04183">
    <property type="entry name" value="Por_Secre_tail"/>
    <property type="match status" value="1"/>
</dbReference>
<evidence type="ECO:0000256" key="1">
    <source>
        <dbReference type="SAM" id="SignalP"/>
    </source>
</evidence>
<organism evidence="3 4">
    <name type="scientific">Flammeovirga aprica JL-4</name>
    <dbReference type="NCBI Taxonomy" id="694437"/>
    <lineage>
        <taxon>Bacteria</taxon>
        <taxon>Pseudomonadati</taxon>
        <taxon>Bacteroidota</taxon>
        <taxon>Cytophagia</taxon>
        <taxon>Cytophagales</taxon>
        <taxon>Flammeovirgaceae</taxon>
        <taxon>Flammeovirga</taxon>
    </lineage>
</organism>